<dbReference type="STRING" id="579105.SAMN04488096_10585"/>
<dbReference type="Proteomes" id="UP000184225">
    <property type="component" value="Unassembled WGS sequence"/>
</dbReference>
<name>A0A1M6EHQ1_9FLAO</name>
<organism evidence="1 2">
    <name type="scientific">Mesonia phycicola</name>
    <dbReference type="NCBI Taxonomy" id="579105"/>
    <lineage>
        <taxon>Bacteria</taxon>
        <taxon>Pseudomonadati</taxon>
        <taxon>Bacteroidota</taxon>
        <taxon>Flavobacteriia</taxon>
        <taxon>Flavobacteriales</taxon>
        <taxon>Flavobacteriaceae</taxon>
        <taxon>Mesonia</taxon>
    </lineage>
</organism>
<evidence type="ECO:0000313" key="2">
    <source>
        <dbReference type="Proteomes" id="UP000184225"/>
    </source>
</evidence>
<reference evidence="1 2" key="1">
    <citation type="submission" date="2016-11" db="EMBL/GenBank/DDBJ databases">
        <authorList>
            <person name="Jaros S."/>
            <person name="Januszkiewicz K."/>
            <person name="Wedrychowicz H."/>
        </authorList>
    </citation>
    <scope>NUCLEOTIDE SEQUENCE [LARGE SCALE GENOMIC DNA]</scope>
    <source>
        <strain evidence="1 2">DSM 21425</strain>
    </source>
</reference>
<proteinExistence type="predicted"/>
<dbReference type="PROSITE" id="PS51257">
    <property type="entry name" value="PROKAR_LIPOPROTEIN"/>
    <property type="match status" value="1"/>
</dbReference>
<dbReference type="AlphaFoldDB" id="A0A1M6EHQ1"/>
<gene>
    <name evidence="1" type="ORF">SAMN04488096_10585</name>
</gene>
<accession>A0A1M6EHQ1</accession>
<evidence type="ECO:0000313" key="1">
    <source>
        <dbReference type="EMBL" id="SHI84850.1"/>
    </source>
</evidence>
<sequence length="160" mass="19230">MKNNFLFYFFTMVLLFYSCKNKEERKVIISIQLAKDTVKVGNYVKSIAYLEKPFYENKNSKIVLFLEADENKRLKRNLSNRNNIPMYAFHNLSIDTFNRKWSRGYEYDNTVAFTAKFDKVGTHSLRGFVVEYYDKDPLIDSIIQEDKIKRYFFEKNVYVK</sequence>
<dbReference type="RefSeq" id="WP_143159163.1">
    <property type="nucleotide sequence ID" value="NZ_FQYY01000005.1"/>
</dbReference>
<protein>
    <recommendedName>
        <fullName evidence="3">Lipoprotein</fullName>
    </recommendedName>
</protein>
<dbReference type="OrthoDB" id="1357696at2"/>
<dbReference type="EMBL" id="FQYY01000005">
    <property type="protein sequence ID" value="SHI84850.1"/>
    <property type="molecule type" value="Genomic_DNA"/>
</dbReference>
<evidence type="ECO:0008006" key="3">
    <source>
        <dbReference type="Google" id="ProtNLM"/>
    </source>
</evidence>
<keyword evidence="2" id="KW-1185">Reference proteome</keyword>